<feature type="region of interest" description="Disordered" evidence="6">
    <location>
        <begin position="440"/>
        <end position="460"/>
    </location>
</feature>
<feature type="signal peptide" evidence="8">
    <location>
        <begin position="1"/>
        <end position="27"/>
    </location>
</feature>
<feature type="coiled-coil region" evidence="5">
    <location>
        <begin position="1951"/>
        <end position="2088"/>
    </location>
</feature>
<evidence type="ECO:0000256" key="6">
    <source>
        <dbReference type="SAM" id="MobiDB-lite"/>
    </source>
</evidence>
<feature type="domain" description="VWFA" evidence="9">
    <location>
        <begin position="66"/>
        <end position="358"/>
    </location>
</feature>
<dbReference type="InterPro" id="IPR052506">
    <property type="entry name" value="Bact_Fn-Binding"/>
</dbReference>
<dbReference type="InterPro" id="IPR055354">
    <property type="entry name" value="DUF7507"/>
</dbReference>
<evidence type="ECO:0000256" key="8">
    <source>
        <dbReference type="SAM" id="SignalP"/>
    </source>
</evidence>
<feature type="region of interest" description="Disordered" evidence="6">
    <location>
        <begin position="1847"/>
        <end position="1887"/>
    </location>
</feature>
<dbReference type="SUPFAM" id="SSF53300">
    <property type="entry name" value="vWA-like"/>
    <property type="match status" value="1"/>
</dbReference>
<dbReference type="Pfam" id="PF24346">
    <property type="entry name" value="DUF7507"/>
    <property type="match status" value="1"/>
</dbReference>
<feature type="region of interest" description="Disordered" evidence="6">
    <location>
        <begin position="2183"/>
        <end position="2241"/>
    </location>
</feature>
<evidence type="ECO:0000313" key="12">
    <source>
        <dbReference type="Proteomes" id="UP000215185"/>
    </source>
</evidence>
<feature type="region of interest" description="Disordered" evidence="6">
    <location>
        <begin position="1556"/>
        <end position="1576"/>
    </location>
</feature>
<feature type="chain" id="PRO_5012308878" evidence="8">
    <location>
        <begin position="28"/>
        <end position="2271"/>
    </location>
</feature>
<evidence type="ECO:0000256" key="5">
    <source>
        <dbReference type="SAM" id="Coils"/>
    </source>
</evidence>
<keyword evidence="1" id="KW-0134">Cell wall</keyword>
<dbReference type="Proteomes" id="UP000215185">
    <property type="component" value="Chromosome 1"/>
</dbReference>
<feature type="region of interest" description="Disordered" evidence="6">
    <location>
        <begin position="1265"/>
        <end position="1285"/>
    </location>
</feature>
<evidence type="ECO:0000256" key="3">
    <source>
        <dbReference type="ARBA" id="ARBA00022729"/>
    </source>
</evidence>
<dbReference type="STRING" id="1123308.GCA_000380085_01357"/>
<gene>
    <name evidence="11" type="ORF">SAMEA4412692_01798</name>
</gene>
<proteinExistence type="predicted"/>
<feature type="compositionally biased region" description="Low complexity" evidence="6">
    <location>
        <begin position="1139"/>
        <end position="1149"/>
    </location>
</feature>
<evidence type="ECO:0000313" key="11">
    <source>
        <dbReference type="EMBL" id="SNU90280.1"/>
    </source>
</evidence>
<keyword evidence="12" id="KW-1185">Reference proteome</keyword>
<dbReference type="InterPro" id="IPR019931">
    <property type="entry name" value="LPXTG_anchor"/>
</dbReference>
<feature type="transmembrane region" description="Helical" evidence="7">
    <location>
        <begin position="2247"/>
        <end position="2266"/>
    </location>
</feature>
<accession>A0A239SXS3</accession>
<feature type="compositionally biased region" description="Acidic residues" evidence="6">
    <location>
        <begin position="1707"/>
        <end position="1716"/>
    </location>
</feature>
<organism evidence="11 12">
    <name type="scientific">Streptococcus merionis</name>
    <dbReference type="NCBI Taxonomy" id="400065"/>
    <lineage>
        <taxon>Bacteria</taxon>
        <taxon>Bacillati</taxon>
        <taxon>Bacillota</taxon>
        <taxon>Bacilli</taxon>
        <taxon>Lactobacillales</taxon>
        <taxon>Streptococcaceae</taxon>
        <taxon>Streptococcus</taxon>
    </lineage>
</organism>
<keyword evidence="2" id="KW-0964">Secreted</keyword>
<feature type="compositionally biased region" description="Acidic residues" evidence="6">
    <location>
        <begin position="443"/>
        <end position="453"/>
    </location>
</feature>
<feature type="compositionally biased region" description="Pro residues" evidence="6">
    <location>
        <begin position="1869"/>
        <end position="1878"/>
    </location>
</feature>
<feature type="region of interest" description="Disordered" evidence="6">
    <location>
        <begin position="1127"/>
        <end position="1149"/>
    </location>
</feature>
<evidence type="ECO:0000256" key="1">
    <source>
        <dbReference type="ARBA" id="ARBA00022512"/>
    </source>
</evidence>
<sequence>MKEKLRKLWVSLATLFVVLPSATSVLATTVNPTTVPGEPKISREGCKRVIEKTEKVEWKLPRQPIDLVILQDASGSFSDTIGSVKKALVDLTTPTTLEKYDEKNPRLVFTNDAKTTDRVFVSSYQGVNNVKYYSSNRTRDFAKEERRVSYASQGWPGYKYENSGLLTNQSQVHSFINKISVGGGTPTVPAIDDVLKDYETAKLKGGGMANNRKTVFLLVTDGVANAYRDSSDNKVYVDVSNKRLNSSGYSANNFYEGAQDYLTRSKELKAAGDRIKKAIGSTGTVVVGFWEDVNSQKGQYKNGAYESKGLDPNDSRSVQSIFHEALKTVASPDKEVNGAKASFYVNEQSDAKRFSDRILKAVTAALVKENVEGQFTVTDGYSVDAVRINGKTVVDKVTDEKTQVLGKVTQDGNKVTISVPESIFNPGDNKFDYDLGRVTTSENVDEDDEQDPADDYKPSKEKIEVPQLTGKFKVGDYESAEIGGKEPTTVEVEEIKYCYPSATKKIADNDAGNDAGQVEDPLALSKKPAYAANLTTAEEGFTYTVNYRFNNSPYEWKENAMLVDPLDYRLEVVSANVEDLSGLGLNYKVEQTTQKDASGNDRTVLYAQIPKAPGAKPEEDKGSYDGLVFKQARLIVKAKFKEEFQKQGTADYTKLLQDSSGYGTANQASIMWNGGETPNEAEHAADPANNKKSSIRRSNAVYVKPPVKTEIKKAVNQKEHEDLKTSDEEFTYTVTSPWPGPVQSFKLEDKVVPELEIIPNSATVTIGKNDYTRQGATAKVEGNTVTVDLNNAETIKTINRLVLRRDKKGEQQDIVLTFKAKIRDGADVSKYMKNGAIRVPNTADVILNGDDPITSNEVTVTPPKPNEPEVTKKINETLDTLTTFENLPYTYNILTTIPNDMASYKKFVITDTLDDRLEVAGEVTIKDKAVAEFFTIAVEGQKVTATVKEGKFADVAKLSQVELIIPAKVKAGVTSATIENKASIDFTNVKGEDKQKETDPVTVTTPDPSKKINKTEDHLDINNESRYTYNIKVSLPTDIVDYKEFVISDELDEKLSVFPGETPSITGAAADFFDVKVEGQKVTATMKNFAGAKDLAGKEVELVIPAQINKGVTTPLIPNTAKIDFTNKADQSGDKETKPVTVTPPGEEPTVTKKINKSLEHLDTLQEVDYNYNIVTKLPSDITSYKSYVITDTLDKDLAIQGTPMIVGNAAKFFDVKVDGQTVTATMKDFKDAKDLAGKDVELIITSQIKAGVIRDKIPNTAKIDFTNKSDQSDSKETEPVTVTPPPLTKKINDTLDTLDIDQAKNYNYNIKTLVPGNITSYKSYVITDTLDEDLAIQGTPVISGDAAKFFDVKVEGQTVTATMKDFKAAAELAGKEVELVIVSQIREGVTRQNIPNTAKITYNNNPIVNGEEDPNGEETPPKETPPTPPVTVTPPGEEPTVTKKINKSLEHLDTLQEVDYNYNIVTKLPSDITSYKSYVITDTLDKDLAIQGTPIIAGDAAKFFDVKVDGQTVTATMKDFKDAKDLAGKDVELIITSQIKAGVTREKIPNTAKIDFTNKSDQSDSKETEPVTVTPRKPGIKLEKSVNDKVYSIGETMTYTLKATNTGNTTLYYVKITDPLEGLSELSYPEGIDPKDITLKPGESVTATATLTVTEELAKKLADDKGKIANTAKTIGIPELPQDPDDPDKPVKPETDDPNDPNNPPVEDEDDEDITPEPPTPTEPTIDKKINRTLEHLDVLRGQNYMYNINVELPNDISTYKEFVVTDTLEDVLQINGTPAVYVDGNHLGEALSLVTNGNTVTVTVNDFAALAGRKQLQLYIPSVIKPDADVTKYTDSKVPNTAKLDFVNSSDVRGEKETKPVTVTPNEPTPPTPPAPRDPEDPVKTVSRVDGKDQLIDKALILSQVSEAFRFDILTKVLDQEYTSLTITDELDDRLKVDYVTIKVEGDALDTVAKELAEAQAKLAEATAKLEALKAEEPSQLPVQLEAAKAAVTELTAKVGALKAELAALQDASQAEVVSAKEAEIVTAEAELVAANEKVTMLEAELSASVTPEEKALAITNATQNVEAAQKVVTELTAKQEELNKALAAFATVDEKGEVTKEALAQLIADNKIKLTVEGQLVTLEITDKAILESLRGRSFRMIIYASIKNPAKLTNESFEKGIDNQATVSFDNKSKVTNTVKVVPPRPIDPPVIPDPEPPTPPVTPDKPTPPAPNTPPSVPTTPTPKPNKPGKDLPNTGEQASTFFVFVGIGLLVALGLGYLGLRKRSK</sequence>
<dbReference type="EMBL" id="LT906439">
    <property type="protein sequence ID" value="SNU90280.1"/>
    <property type="molecule type" value="Genomic_DNA"/>
</dbReference>
<dbReference type="Gene3D" id="3.40.50.410">
    <property type="entry name" value="von Willebrand factor, type A domain"/>
    <property type="match status" value="1"/>
</dbReference>
<feature type="compositionally biased region" description="Pro residues" evidence="6">
    <location>
        <begin position="1423"/>
        <end position="1433"/>
    </location>
</feature>
<evidence type="ECO:0000256" key="4">
    <source>
        <dbReference type="ARBA" id="ARBA00023088"/>
    </source>
</evidence>
<dbReference type="Gene3D" id="2.60.40.740">
    <property type="match status" value="8"/>
</dbReference>
<dbReference type="PANTHER" id="PTHR48234">
    <property type="entry name" value="GH09231P"/>
    <property type="match status" value="1"/>
</dbReference>
<dbReference type="eggNOG" id="COG4932">
    <property type="taxonomic scope" value="Bacteria"/>
</dbReference>
<feature type="compositionally biased region" description="Basic and acidic residues" evidence="6">
    <location>
        <begin position="1557"/>
        <end position="1570"/>
    </location>
</feature>
<keyword evidence="7" id="KW-0812">Transmembrane</keyword>
<keyword evidence="3 8" id="KW-0732">Signal</keyword>
<feature type="region of interest" description="Disordered" evidence="6">
    <location>
        <begin position="1402"/>
        <end position="1440"/>
    </location>
</feature>
<evidence type="ECO:0000256" key="7">
    <source>
        <dbReference type="SAM" id="Phobius"/>
    </source>
</evidence>
<keyword evidence="7" id="KW-1133">Transmembrane helix</keyword>
<reference evidence="11 12" key="1">
    <citation type="submission" date="2017-06" db="EMBL/GenBank/DDBJ databases">
        <authorList>
            <consortium name="Pathogen Informatics"/>
        </authorList>
    </citation>
    <scope>NUCLEOTIDE SEQUENCE [LARGE SCALE GENOMIC DNA]</scope>
    <source>
        <strain evidence="11 12">NCTC13788</strain>
    </source>
</reference>
<dbReference type="InterPro" id="IPR026466">
    <property type="entry name" value="Fim_isopep_form_D2_dom"/>
</dbReference>
<evidence type="ECO:0000259" key="9">
    <source>
        <dbReference type="PROSITE" id="PS50234"/>
    </source>
</evidence>
<dbReference type="eggNOG" id="COG2304">
    <property type="taxonomic scope" value="Bacteria"/>
</dbReference>
<feature type="compositionally biased region" description="Pro residues" evidence="6">
    <location>
        <begin position="2187"/>
        <end position="2231"/>
    </location>
</feature>
<dbReference type="NCBIfam" id="TIGR01451">
    <property type="entry name" value="B_ant_repeat"/>
    <property type="match status" value="1"/>
</dbReference>
<dbReference type="NCBIfam" id="TIGR04226">
    <property type="entry name" value="RrgB_K2N_iso_D2"/>
    <property type="match status" value="7"/>
</dbReference>
<dbReference type="KEGG" id="smen:SAMEA4412692_1798"/>
<dbReference type="RefSeq" id="WP_169850523.1">
    <property type="nucleotide sequence ID" value="NZ_LT906439.1"/>
</dbReference>
<keyword evidence="7" id="KW-0472">Membrane</keyword>
<feature type="compositionally biased region" description="Basic and acidic residues" evidence="6">
    <location>
        <begin position="1266"/>
        <end position="1279"/>
    </location>
</feature>
<evidence type="ECO:0000259" key="10">
    <source>
        <dbReference type="PROSITE" id="PS50847"/>
    </source>
</evidence>
<protein>
    <submittedName>
        <fullName evidence="11">LPXTG cell wall surface protein</fullName>
    </submittedName>
</protein>
<evidence type="ECO:0000256" key="2">
    <source>
        <dbReference type="ARBA" id="ARBA00022525"/>
    </source>
</evidence>
<name>A0A239SXS3_9STRE</name>
<dbReference type="NCBIfam" id="TIGR01167">
    <property type="entry name" value="LPXTG_anchor"/>
    <property type="match status" value="1"/>
</dbReference>
<dbReference type="InterPro" id="IPR047589">
    <property type="entry name" value="DUF11_rpt"/>
</dbReference>
<dbReference type="PANTHER" id="PTHR48234:SF1">
    <property type="entry name" value="SEA DOMAIN-CONTAINING PROTEIN-RELATED"/>
    <property type="match status" value="1"/>
</dbReference>
<feature type="region of interest" description="Disordered" evidence="6">
    <location>
        <begin position="1673"/>
        <end position="1730"/>
    </location>
</feature>
<keyword evidence="4" id="KW-0572">Peptidoglycan-anchor</keyword>
<dbReference type="InterPro" id="IPR002035">
    <property type="entry name" value="VWF_A"/>
</dbReference>
<feature type="domain" description="Gram-positive cocci surface proteins LPxTG" evidence="10">
    <location>
        <begin position="2237"/>
        <end position="2271"/>
    </location>
</feature>
<dbReference type="InterPro" id="IPR036465">
    <property type="entry name" value="vWFA_dom_sf"/>
</dbReference>
<keyword evidence="5" id="KW-0175">Coiled coil</keyword>
<dbReference type="PROSITE" id="PS50234">
    <property type="entry name" value="VWFA"/>
    <property type="match status" value="1"/>
</dbReference>
<dbReference type="Pfam" id="PF00746">
    <property type="entry name" value="Gram_pos_anchor"/>
    <property type="match status" value="1"/>
</dbReference>
<dbReference type="PROSITE" id="PS50847">
    <property type="entry name" value="GRAM_POS_ANCHORING"/>
    <property type="match status" value="1"/>
</dbReference>
<feature type="compositionally biased region" description="Basic and acidic residues" evidence="6">
    <location>
        <begin position="1127"/>
        <end position="1138"/>
    </location>
</feature>